<proteinExistence type="predicted"/>
<evidence type="ECO:0000313" key="3">
    <source>
        <dbReference type="EMBL" id="SDH86626.1"/>
    </source>
</evidence>
<dbReference type="InterPro" id="IPR007345">
    <property type="entry name" value="Polysacch_pyruvyl_Trfase"/>
</dbReference>
<gene>
    <name evidence="3" type="ORF">SAMN04489796_10521</name>
</gene>
<name>A0A1G8FXB7_9FLAO</name>
<evidence type="ECO:0000313" key="4">
    <source>
        <dbReference type="Proteomes" id="UP000199492"/>
    </source>
</evidence>
<feature type="coiled-coil region" evidence="1">
    <location>
        <begin position="366"/>
        <end position="400"/>
    </location>
</feature>
<organism evidence="3 4">
    <name type="scientific">Winogradskyella thalassocola</name>
    <dbReference type="NCBI Taxonomy" id="262004"/>
    <lineage>
        <taxon>Bacteria</taxon>
        <taxon>Pseudomonadati</taxon>
        <taxon>Bacteroidota</taxon>
        <taxon>Flavobacteriia</taxon>
        <taxon>Flavobacteriales</taxon>
        <taxon>Flavobacteriaceae</taxon>
        <taxon>Winogradskyella</taxon>
    </lineage>
</organism>
<protein>
    <submittedName>
        <fullName evidence="3">Polysaccharide pyruvyl transferase</fullName>
    </submittedName>
</protein>
<dbReference type="Pfam" id="PF04230">
    <property type="entry name" value="PS_pyruv_trans"/>
    <property type="match status" value="1"/>
</dbReference>
<dbReference type="RefSeq" id="WP_092468557.1">
    <property type="nucleotide sequence ID" value="NZ_FNCZ01000005.1"/>
</dbReference>
<dbReference type="STRING" id="262004.SAMN04489796_10521"/>
<dbReference type="EMBL" id="FNCZ01000005">
    <property type="protein sequence ID" value="SDH86626.1"/>
    <property type="molecule type" value="Genomic_DNA"/>
</dbReference>
<dbReference type="GO" id="GO:0016740">
    <property type="term" value="F:transferase activity"/>
    <property type="evidence" value="ECO:0007669"/>
    <property type="project" value="UniProtKB-KW"/>
</dbReference>
<dbReference type="Proteomes" id="UP000199492">
    <property type="component" value="Unassembled WGS sequence"/>
</dbReference>
<feature type="domain" description="Polysaccharide pyruvyl transferase" evidence="2">
    <location>
        <begin position="32"/>
        <end position="291"/>
    </location>
</feature>
<keyword evidence="3" id="KW-0808">Transferase</keyword>
<evidence type="ECO:0000256" key="1">
    <source>
        <dbReference type="SAM" id="Coils"/>
    </source>
</evidence>
<reference evidence="4" key="1">
    <citation type="submission" date="2016-10" db="EMBL/GenBank/DDBJ databases">
        <authorList>
            <person name="Varghese N."/>
            <person name="Submissions S."/>
        </authorList>
    </citation>
    <scope>NUCLEOTIDE SEQUENCE [LARGE SCALE GENOMIC DNA]</scope>
    <source>
        <strain evidence="4">DSM 15363</strain>
    </source>
</reference>
<accession>A0A1G8FXB7</accession>
<evidence type="ECO:0000259" key="2">
    <source>
        <dbReference type="Pfam" id="PF04230"/>
    </source>
</evidence>
<dbReference type="AlphaFoldDB" id="A0A1G8FXB7"/>
<keyword evidence="1" id="KW-0175">Coiled coil</keyword>
<dbReference type="OrthoDB" id="3199616at2"/>
<sequence>MKTMVIGLGPEYNYDISNHALWSSENTRYASNHGASLISRTLIDFFNADYIDDFSKIEDYRNTYDLCVVAFATHVTNWRDVSLYTDFVKDLKIKTVAFSLGIQDYSAGSSMVNDIHHSLKDLLNYVVESSGYLGVRGPHTASVLLKSGFDPENIVNFGCPTLFAPLNRDLKIEKKKTFKNPLVVYHRTMADLNESLLNDVKILGQDFLDEVVFVEAVDNEQVVKKAELGNYKLHKNGENALTHIKSRGMFVHTFDEWYAEVAKHDFVLGARLHGCVAALIQGIPAVMIARDVRVEEIAEFYKIPYIKYEDIGNLSIQDIFDQADYSEFNNLYKHRFDNFMKLMADLNLSDNLSFEIKEPSAYWYNKEDLNANTKILFRDLAQLSERLNHLEKKQHRELIKISKKIDKITNTFRKIPGYNFFKKTL</sequence>
<keyword evidence="4" id="KW-1185">Reference proteome</keyword>